<feature type="compositionally biased region" description="Polar residues" evidence="1">
    <location>
        <begin position="964"/>
        <end position="978"/>
    </location>
</feature>
<sequence length="1095" mass="120441">MAKNFLSDKDVALLDRASNVLPPGAKERNAVTALKKKWQERKNVAITPTDRTPLLLEAQKSRALKQTQRSNFEEDINVDKYYDTLPVKPGSCWWNAIADPYAVPPNNARLNARRDRALLSLDVRIPASVVLPVVCNGDAEIRVALEHRCMELEKVSAKKETTPENGEVLQEFIPPFSAPKGEAEQQVSFGRAALYRVCVRRSASPYGFVVCAVLPPDRAAEFKIDLNGQFTVSEDNKRIPGTKAPDRLSHTFPIGGTALRETAPLAWQVLRFTEEFWRLQLTQLVADFIRGEDGHWYFIQVKAFRIRKGWKPLPLDDVPGDDDDDGGGGGKSGSILKSLRDKVPRSCCPMCNVELERTRLCKDANFRMVIEACHHLRKRGVDVVAPKEWAITRMTLSGTLRICETCYSLYTAERELMEVELQMAAALGLPLPRPVDGSSPSPFGAAFQFAGVIDNICTALRPSDSQHVFNRKAVNRPMPKDVEALAQCALEDRTSQRNDLIRNFGGVPDKGEVGGFGGKKLGLSGGDHERDSKESGKEGGMRRSWRVLAGGEAVKLKQMVFFHTLDSLPPDVLDALQHSSVNIQYSVFGEKRVIPLCAADSNPVMLDTIRVHYGFSATKMLAECFEVGPGSHARFDLIQDLPPLPAHSPTGNPALADLGFVEASTEPTKFNIGSLSQTVPALQRRAAVDKRPSSMGTRTYEKPQLAPGLLAASSSTGALIAGGELVDNVRVLASGSCDLSRLRNKVSTRLQTNVLLFSSTFGTCNLTVTFGIHRDGRVPSQYVPVRPFGDTDLILPAIPYSSSVPLPDDWLSCFSNRTAGGNKGGSGGRPASPQSKRPIHLTRSSDRPDTESQRSPSPDWGHRDSVYESPNRSRSVSPDDLSERRLRAITWSGQICREPIDVGVPEGVRLHPKVLQAPHSKTHVHSPQRSRRSREFMSGSESEEQLQQPKTGIQNASKGEGWTRPSQGTNHQPGQKDNMSLERPNSAPIFQSVGREAAQKAAMPSSRRQIARRTRGWRQPYTHEMGVGFQGLVNSSSAEACVLGSALMAPLFVTSRPQPKRKPVCHVIQALSPFQSFRFPLDLCAQLCVFCLLMV</sequence>
<feature type="region of interest" description="Disordered" evidence="1">
    <location>
        <begin position="817"/>
        <end position="881"/>
    </location>
</feature>
<accession>A0A0G4IE31</accession>
<gene>
    <name evidence="2" type="ORF">Cvel_13594</name>
</gene>
<feature type="region of interest" description="Disordered" evidence="1">
    <location>
        <begin position="519"/>
        <end position="541"/>
    </location>
</feature>
<feature type="compositionally biased region" description="Basic residues" evidence="1">
    <location>
        <begin position="920"/>
        <end position="932"/>
    </location>
</feature>
<name>A0A0G4IE31_9ALVE</name>
<feature type="compositionally biased region" description="Polar residues" evidence="1">
    <location>
        <begin position="945"/>
        <end position="957"/>
    </location>
</feature>
<dbReference type="EMBL" id="CDMZ01005882">
    <property type="protein sequence ID" value="CEM55500.1"/>
    <property type="molecule type" value="Genomic_DNA"/>
</dbReference>
<feature type="compositionally biased region" description="Basic and acidic residues" evidence="1">
    <location>
        <begin position="526"/>
        <end position="541"/>
    </location>
</feature>
<feature type="region of interest" description="Disordered" evidence="1">
    <location>
        <begin position="317"/>
        <end position="336"/>
    </location>
</feature>
<evidence type="ECO:0000313" key="2">
    <source>
        <dbReference type="EMBL" id="CEM55500.1"/>
    </source>
</evidence>
<feature type="region of interest" description="Disordered" evidence="1">
    <location>
        <begin position="912"/>
        <end position="1014"/>
    </location>
</feature>
<protein>
    <submittedName>
        <fullName evidence="2">Uncharacterized protein</fullName>
    </submittedName>
</protein>
<proteinExistence type="predicted"/>
<feature type="compositionally biased region" description="Basic and acidic residues" evidence="1">
    <location>
        <begin position="843"/>
        <end position="852"/>
    </location>
</feature>
<dbReference type="PhylomeDB" id="A0A0G4IE31"/>
<evidence type="ECO:0000256" key="1">
    <source>
        <dbReference type="SAM" id="MobiDB-lite"/>
    </source>
</evidence>
<reference evidence="2" key="1">
    <citation type="submission" date="2014-11" db="EMBL/GenBank/DDBJ databases">
        <authorList>
            <person name="Otto D Thomas"/>
            <person name="Naeem Raeece"/>
        </authorList>
    </citation>
    <scope>NUCLEOTIDE SEQUENCE</scope>
</reference>
<dbReference type="VEuPathDB" id="CryptoDB:Cvel_13594"/>
<dbReference type="AlphaFoldDB" id="A0A0G4IE31"/>
<organism evidence="2">
    <name type="scientific">Chromera velia CCMP2878</name>
    <dbReference type="NCBI Taxonomy" id="1169474"/>
    <lineage>
        <taxon>Eukaryota</taxon>
        <taxon>Sar</taxon>
        <taxon>Alveolata</taxon>
        <taxon>Colpodellida</taxon>
        <taxon>Chromeraceae</taxon>
        <taxon>Chromera</taxon>
    </lineage>
</organism>